<comment type="similarity">
    <text evidence="2">Belongs to the UPF0719 family.</text>
</comment>
<proteinExistence type="inferred from homology"/>
<sequence>MDQLFLNEWLYTAGVYSLTVMMIIVSLSIFEMVSSYKTWDEMKKGNVAVALSISGKIFGIANVFRHSISANDSILVMLLWGAYGFVLLLFVYFIFEFLTPAFSVDQELARDNRAIGVVSFILSISLSYIIGSSILLFQ</sequence>
<dbReference type="Proteomes" id="UP000094463">
    <property type="component" value="Chromosome"/>
</dbReference>
<evidence type="ECO:0000313" key="9">
    <source>
        <dbReference type="Proteomes" id="UP000094463"/>
    </source>
</evidence>
<gene>
    <name evidence="8" type="ORF">BBEV_0931</name>
</gene>
<keyword evidence="6 7" id="KW-0472">Membrane</keyword>
<evidence type="ECO:0000256" key="3">
    <source>
        <dbReference type="ARBA" id="ARBA00022475"/>
    </source>
</evidence>
<evidence type="ECO:0000256" key="2">
    <source>
        <dbReference type="ARBA" id="ARBA00005779"/>
    </source>
</evidence>
<organism evidence="8 9">
    <name type="scientific">Salisediminibacterium beveridgei</name>
    <dbReference type="NCBI Taxonomy" id="632773"/>
    <lineage>
        <taxon>Bacteria</taxon>
        <taxon>Bacillati</taxon>
        <taxon>Bacillota</taxon>
        <taxon>Bacilli</taxon>
        <taxon>Bacillales</taxon>
        <taxon>Bacillaceae</taxon>
        <taxon>Salisediminibacterium</taxon>
    </lineage>
</organism>
<keyword evidence="4 7" id="KW-0812">Transmembrane</keyword>
<dbReference type="PANTHER" id="PTHR40043:SF1">
    <property type="entry name" value="UPF0719 INNER MEMBRANE PROTEIN YJFL"/>
    <property type="match status" value="1"/>
</dbReference>
<dbReference type="PATRIC" id="fig|632773.3.peg.988"/>
<keyword evidence="3" id="KW-1003">Cell membrane</keyword>
<dbReference type="OrthoDB" id="2352756at2"/>
<protein>
    <recommendedName>
        <fullName evidence="10">DUF350 domain-containing protein</fullName>
    </recommendedName>
</protein>
<evidence type="ECO:0000256" key="6">
    <source>
        <dbReference type="ARBA" id="ARBA00023136"/>
    </source>
</evidence>
<dbReference type="EMBL" id="CP012502">
    <property type="protein sequence ID" value="AOM82301.1"/>
    <property type="molecule type" value="Genomic_DNA"/>
</dbReference>
<dbReference type="PANTHER" id="PTHR40043">
    <property type="entry name" value="UPF0719 INNER MEMBRANE PROTEIN YJFL"/>
    <property type="match status" value="1"/>
</dbReference>
<evidence type="ECO:0008006" key="10">
    <source>
        <dbReference type="Google" id="ProtNLM"/>
    </source>
</evidence>
<feature type="transmembrane region" description="Helical" evidence="7">
    <location>
        <begin position="76"/>
        <end position="95"/>
    </location>
</feature>
<dbReference type="GO" id="GO:0005886">
    <property type="term" value="C:plasma membrane"/>
    <property type="evidence" value="ECO:0007669"/>
    <property type="project" value="UniProtKB-SubCell"/>
</dbReference>
<keyword evidence="9" id="KW-1185">Reference proteome</keyword>
<feature type="transmembrane region" description="Helical" evidence="7">
    <location>
        <begin position="115"/>
        <end position="137"/>
    </location>
</feature>
<accession>A0A1D7QTG0</accession>
<dbReference type="STRING" id="632773.BBEV_0931"/>
<dbReference type="KEGG" id="bbev:BBEV_0931"/>
<feature type="transmembrane region" description="Helical" evidence="7">
    <location>
        <begin position="9"/>
        <end position="33"/>
    </location>
</feature>
<dbReference type="InterPro" id="IPR007140">
    <property type="entry name" value="DUF350"/>
</dbReference>
<evidence type="ECO:0000256" key="5">
    <source>
        <dbReference type="ARBA" id="ARBA00022989"/>
    </source>
</evidence>
<comment type="subcellular location">
    <subcellularLocation>
        <location evidence="1">Cell membrane</location>
        <topology evidence="1">Multi-pass membrane protein</topology>
    </subcellularLocation>
</comment>
<evidence type="ECO:0000256" key="7">
    <source>
        <dbReference type="SAM" id="Phobius"/>
    </source>
</evidence>
<evidence type="ECO:0000256" key="1">
    <source>
        <dbReference type="ARBA" id="ARBA00004651"/>
    </source>
</evidence>
<evidence type="ECO:0000313" key="8">
    <source>
        <dbReference type="EMBL" id="AOM82301.1"/>
    </source>
</evidence>
<dbReference type="RefSeq" id="WP_069366595.1">
    <property type="nucleotide sequence ID" value="NZ_CP012502.1"/>
</dbReference>
<reference evidence="8 9" key="1">
    <citation type="submission" date="2015-08" db="EMBL/GenBank/DDBJ databases">
        <title>The complete genome sequence of Bacillus beveridgei MLTeJB.</title>
        <authorList>
            <person name="Hanson T.E."/>
            <person name="Mesa C."/>
            <person name="Basesman S.M."/>
            <person name="Oremland R.S."/>
        </authorList>
    </citation>
    <scope>NUCLEOTIDE SEQUENCE [LARGE SCALE GENOMIC DNA]</scope>
    <source>
        <strain evidence="8 9">MLTeJB</strain>
    </source>
</reference>
<keyword evidence="5 7" id="KW-1133">Transmembrane helix</keyword>
<name>A0A1D7QTG0_9BACI</name>
<evidence type="ECO:0000256" key="4">
    <source>
        <dbReference type="ARBA" id="ARBA00022692"/>
    </source>
</evidence>
<dbReference type="Pfam" id="PF03994">
    <property type="entry name" value="DUF350"/>
    <property type="match status" value="1"/>
</dbReference>
<feature type="transmembrane region" description="Helical" evidence="7">
    <location>
        <begin position="45"/>
        <end position="64"/>
    </location>
</feature>
<dbReference type="AlphaFoldDB" id="A0A1D7QTG0"/>